<dbReference type="AlphaFoldDB" id="K0SJM5"/>
<name>K0SJM5_THAOC</name>
<dbReference type="EMBL" id="AGNL01014898">
    <property type="protein sequence ID" value="EJK66498.1"/>
    <property type="molecule type" value="Genomic_DNA"/>
</dbReference>
<proteinExistence type="predicted"/>
<evidence type="ECO:0000313" key="2">
    <source>
        <dbReference type="EMBL" id="EJK66498.1"/>
    </source>
</evidence>
<protein>
    <submittedName>
        <fullName evidence="2">Uncharacterized protein</fullName>
    </submittedName>
</protein>
<organism evidence="2 3">
    <name type="scientific">Thalassiosira oceanica</name>
    <name type="common">Marine diatom</name>
    <dbReference type="NCBI Taxonomy" id="159749"/>
    <lineage>
        <taxon>Eukaryota</taxon>
        <taxon>Sar</taxon>
        <taxon>Stramenopiles</taxon>
        <taxon>Ochrophyta</taxon>
        <taxon>Bacillariophyta</taxon>
        <taxon>Coscinodiscophyceae</taxon>
        <taxon>Thalassiosirophycidae</taxon>
        <taxon>Thalassiosirales</taxon>
        <taxon>Thalassiosiraceae</taxon>
        <taxon>Thalassiosira</taxon>
    </lineage>
</organism>
<reference evidence="2 3" key="1">
    <citation type="journal article" date="2012" name="Genome Biol.">
        <title>Genome and low-iron response of an oceanic diatom adapted to chronic iron limitation.</title>
        <authorList>
            <person name="Lommer M."/>
            <person name="Specht M."/>
            <person name="Roy A.S."/>
            <person name="Kraemer L."/>
            <person name="Andreson R."/>
            <person name="Gutowska M.A."/>
            <person name="Wolf J."/>
            <person name="Bergner S.V."/>
            <person name="Schilhabel M.B."/>
            <person name="Klostermeier U.C."/>
            <person name="Beiko R.G."/>
            <person name="Rosenstiel P."/>
            <person name="Hippler M."/>
            <person name="Laroche J."/>
        </authorList>
    </citation>
    <scope>NUCLEOTIDE SEQUENCE [LARGE SCALE GENOMIC DNA]</scope>
    <source>
        <strain evidence="2 3">CCMP1005</strain>
    </source>
</reference>
<keyword evidence="3" id="KW-1185">Reference proteome</keyword>
<feature type="compositionally biased region" description="Basic and acidic residues" evidence="1">
    <location>
        <begin position="46"/>
        <end position="61"/>
    </location>
</feature>
<sequence>MIRFASASRGKNGVCLLFRLGVASFQTPKNPAAPPRRNQSTGVDPKPNKLEQQRRRPSDHCSRRKNAALITIK</sequence>
<accession>K0SJM5</accession>
<dbReference type="Proteomes" id="UP000266841">
    <property type="component" value="Unassembled WGS sequence"/>
</dbReference>
<comment type="caution">
    <text evidence="2">The sequence shown here is derived from an EMBL/GenBank/DDBJ whole genome shotgun (WGS) entry which is preliminary data.</text>
</comment>
<evidence type="ECO:0000256" key="1">
    <source>
        <dbReference type="SAM" id="MobiDB-lite"/>
    </source>
</evidence>
<feature type="region of interest" description="Disordered" evidence="1">
    <location>
        <begin position="26"/>
        <end position="73"/>
    </location>
</feature>
<evidence type="ECO:0000313" key="3">
    <source>
        <dbReference type="Proteomes" id="UP000266841"/>
    </source>
</evidence>
<gene>
    <name evidence="2" type="ORF">THAOC_12583</name>
</gene>